<name>A0ABU8RZ17_9SPHN</name>
<feature type="transmembrane region" description="Helical" evidence="2">
    <location>
        <begin position="43"/>
        <end position="61"/>
    </location>
</feature>
<keyword evidence="2" id="KW-0812">Transmembrane</keyword>
<sequence length="175" mass="18554">MTLFRSRTAAALAAAAALALSATPAMARGWNRHHDRGGLDAGDVFGGLLIIGGVAAIASAVSKSNKDRQVRDNANYPDQARYDDQYYRDARGDEGADYGRDDYRAPPASSWRSGVSVDAAVDACVGEVERDRSIDSVDAVNRESDGWRVSGRVRDGGDFSCSVDGSGRVRNVAGL</sequence>
<protein>
    <recommendedName>
        <fullName evidence="6">Secreted protein</fullName>
    </recommendedName>
</protein>
<keyword evidence="2" id="KW-1133">Transmembrane helix</keyword>
<evidence type="ECO:0000256" key="3">
    <source>
        <dbReference type="SAM" id="SignalP"/>
    </source>
</evidence>
<dbReference type="Proteomes" id="UP001361239">
    <property type="component" value="Unassembled WGS sequence"/>
</dbReference>
<reference evidence="4 5" key="1">
    <citation type="submission" date="2024-03" db="EMBL/GenBank/DDBJ databases">
        <authorList>
            <person name="Jo J.-H."/>
        </authorList>
    </citation>
    <scope>NUCLEOTIDE SEQUENCE [LARGE SCALE GENOMIC DNA]</scope>
    <source>
        <strain evidence="4 5">PS1R-30</strain>
    </source>
</reference>
<evidence type="ECO:0008006" key="6">
    <source>
        <dbReference type="Google" id="ProtNLM"/>
    </source>
</evidence>
<gene>
    <name evidence="4" type="ORF">WG901_16860</name>
</gene>
<feature type="chain" id="PRO_5046316905" description="Secreted protein" evidence="3">
    <location>
        <begin position="28"/>
        <end position="175"/>
    </location>
</feature>
<evidence type="ECO:0000313" key="5">
    <source>
        <dbReference type="Proteomes" id="UP001361239"/>
    </source>
</evidence>
<feature type="compositionally biased region" description="Basic and acidic residues" evidence="1">
    <location>
        <begin position="80"/>
        <end position="104"/>
    </location>
</feature>
<evidence type="ECO:0000256" key="2">
    <source>
        <dbReference type="SAM" id="Phobius"/>
    </source>
</evidence>
<evidence type="ECO:0000313" key="4">
    <source>
        <dbReference type="EMBL" id="MEJ5978326.1"/>
    </source>
</evidence>
<feature type="region of interest" description="Disordered" evidence="1">
    <location>
        <begin position="75"/>
        <end position="108"/>
    </location>
</feature>
<organism evidence="4 5">
    <name type="scientific">Novosphingobium anseongense</name>
    <dbReference type="NCBI Taxonomy" id="3133436"/>
    <lineage>
        <taxon>Bacteria</taxon>
        <taxon>Pseudomonadati</taxon>
        <taxon>Pseudomonadota</taxon>
        <taxon>Alphaproteobacteria</taxon>
        <taxon>Sphingomonadales</taxon>
        <taxon>Sphingomonadaceae</taxon>
        <taxon>Novosphingobium</taxon>
    </lineage>
</organism>
<evidence type="ECO:0000256" key="1">
    <source>
        <dbReference type="SAM" id="MobiDB-lite"/>
    </source>
</evidence>
<keyword evidence="5" id="KW-1185">Reference proteome</keyword>
<comment type="caution">
    <text evidence="4">The sequence shown here is derived from an EMBL/GenBank/DDBJ whole genome shotgun (WGS) entry which is preliminary data.</text>
</comment>
<keyword evidence="3" id="KW-0732">Signal</keyword>
<dbReference type="RefSeq" id="WP_339588253.1">
    <property type="nucleotide sequence ID" value="NZ_JBBHJZ010000003.1"/>
</dbReference>
<feature type="signal peptide" evidence="3">
    <location>
        <begin position="1"/>
        <end position="27"/>
    </location>
</feature>
<keyword evidence="2" id="KW-0472">Membrane</keyword>
<dbReference type="EMBL" id="JBBHJZ010000003">
    <property type="protein sequence ID" value="MEJ5978326.1"/>
    <property type="molecule type" value="Genomic_DNA"/>
</dbReference>
<accession>A0ABU8RZ17</accession>
<proteinExistence type="predicted"/>